<dbReference type="EMBL" id="MT143977">
    <property type="protein sequence ID" value="QJA44518.1"/>
    <property type="molecule type" value="Genomic_DNA"/>
</dbReference>
<evidence type="ECO:0000256" key="1">
    <source>
        <dbReference type="SAM" id="Coils"/>
    </source>
</evidence>
<feature type="coiled-coil region" evidence="1">
    <location>
        <begin position="807"/>
        <end position="839"/>
    </location>
</feature>
<name>A0A6H1ZAG0_9ZZZZ</name>
<evidence type="ECO:0000313" key="3">
    <source>
        <dbReference type="EMBL" id="QJH94234.1"/>
    </source>
</evidence>
<sequence length="1083" mass="120763">MPLSEEERIAYTISVNAQEGITQLNAFLKGIKDADVAVDKLKKVISSFADITKKGFGEASSSITGLMNIYGRLGKVAQDAGQKVQQAGEKTQQAGAAIARASGETGKLGGAFSGMGNVAQHVFGVVFGITILSVLSGVVRAIKNVTKEAIQAGVDYLKVMYRMEVAAYALQRAGRQINFRDLVGQAAALQKAFPTFSKQQAMASVSYIALLTREFGFAEQQIKDVIKVSAVMAVIMGKDINEAAREVALTLSSGYSESLQRAGLNINRVVIQQEALRMGYKEGYQYLSGEVKAQAALNVVMRQLDPLYAKALEYYKTIPGEVDTARAAWQNYMTVLGASLAPFKEAWAEFWTDILNIAIEGTQELQLQALKNLAATADAAQANIDVSWLERGVTGPIWSSGGVLSTLTADTEKATKAVEDFRKAVKTLFPEGIPEADFPKWLAKGFSQELIDRINAAAFATGEFAEVVYTRLGEAEIAANKFGASLYLPMEQIEELKKKLVATDLILAIDTEQGKKDLAEFDAKVAADRKTLEDTLTGLGIDIDTGLGKKEVDDFVAYWEEQRRIFLLKTVLTLDTDEAKQKVAGLEAYLKSVFPEGLTAEAKLRLLFQGLTPSDIAKIEGMVGTVTVPVRVIPQIDMSGLLALTKSFRQTAGGGGGGGGADFGLQQQKALEDYNISLLREEEDFNRRLEDLESDYRKAKIREEEDFNRRLEELESNYREARAKEEQQFNKRLEELNTRYQDTEIKEEKRYQEQMNQLRERFLFDMEDALHERDARQIIRLARQYGMEKERAEREYTEGKTERELQFEEEKKRLREEHEERLQMEKKEYDLRRRRETEEYELRRQRKEEDYELNRQQEAEEYELRRQREEEHYELRRRRDEEDYKRRAATGSGQYKQDLKALSDAHDAQIKAIALAEAKKLGLSAQGTIDLQNLYLKYFGSNGLFVTEVGDSVELQILYFKLLEAEMEKIIGLYGRLSLGGGDGRGTLTGVSGGGYAGRRAKGGIDIANKPTNVTFGEAGPELAMFIPLNRPISNLPTNGAPSPVGGRIEIAVALSDGLEASIVNQSLNEVAAAITRTRRSKW</sequence>
<keyword evidence="1" id="KW-0175">Coiled coil</keyword>
<protein>
    <submittedName>
        <fullName evidence="2">Uncharacterized protein</fullName>
    </submittedName>
</protein>
<accession>A0A6H1ZAG0</accession>
<evidence type="ECO:0000313" key="2">
    <source>
        <dbReference type="EMBL" id="QJA44518.1"/>
    </source>
</evidence>
<dbReference type="EMBL" id="MT144598">
    <property type="protein sequence ID" value="QJH94234.1"/>
    <property type="molecule type" value="Genomic_DNA"/>
</dbReference>
<proteinExistence type="predicted"/>
<gene>
    <name evidence="2" type="ORF">TM448A00111_0021</name>
    <name evidence="3" type="ORF">TM448B00196_0021</name>
</gene>
<reference evidence="2" key="1">
    <citation type="submission" date="2020-03" db="EMBL/GenBank/DDBJ databases">
        <title>The deep terrestrial virosphere.</title>
        <authorList>
            <person name="Holmfeldt K."/>
            <person name="Nilsson E."/>
            <person name="Simone D."/>
            <person name="Lopez-Fernandez M."/>
            <person name="Wu X."/>
            <person name="de Brujin I."/>
            <person name="Lundin D."/>
            <person name="Andersson A."/>
            <person name="Bertilsson S."/>
            <person name="Dopson M."/>
        </authorList>
    </citation>
    <scope>NUCLEOTIDE SEQUENCE</scope>
    <source>
        <strain evidence="2">TM448A00111</strain>
        <strain evidence="3">TM448B00196</strain>
    </source>
</reference>
<organism evidence="2">
    <name type="scientific">viral metagenome</name>
    <dbReference type="NCBI Taxonomy" id="1070528"/>
    <lineage>
        <taxon>unclassified sequences</taxon>
        <taxon>metagenomes</taxon>
        <taxon>organismal metagenomes</taxon>
    </lineage>
</organism>
<dbReference type="AlphaFoldDB" id="A0A6H1ZAG0"/>
<feature type="coiled-coil region" evidence="1">
    <location>
        <begin position="675"/>
        <end position="761"/>
    </location>
</feature>